<dbReference type="AlphaFoldDB" id="A0A3D3R1U6"/>
<dbReference type="Pfam" id="PF07963">
    <property type="entry name" value="N_methyl"/>
    <property type="match status" value="1"/>
</dbReference>
<evidence type="ECO:0000259" key="1">
    <source>
        <dbReference type="Pfam" id="PF07596"/>
    </source>
</evidence>
<dbReference type="InterPro" id="IPR012902">
    <property type="entry name" value="N_methyl_site"/>
</dbReference>
<dbReference type="Pfam" id="PF07596">
    <property type="entry name" value="SBP_bac_10"/>
    <property type="match status" value="1"/>
</dbReference>
<dbReference type="PANTHER" id="PTHR30093">
    <property type="entry name" value="GENERAL SECRETION PATHWAY PROTEIN G"/>
    <property type="match status" value="1"/>
</dbReference>
<dbReference type="InterPro" id="IPR011453">
    <property type="entry name" value="DUF1559"/>
</dbReference>
<dbReference type="NCBIfam" id="TIGR02532">
    <property type="entry name" value="IV_pilin_GFxxxE"/>
    <property type="match status" value="1"/>
</dbReference>
<dbReference type="Gene3D" id="3.30.700.10">
    <property type="entry name" value="Glycoprotein, Type 4 Pilin"/>
    <property type="match status" value="1"/>
</dbReference>
<dbReference type="InterPro" id="IPR045584">
    <property type="entry name" value="Pilin-like"/>
</dbReference>
<dbReference type="SUPFAM" id="SSF54523">
    <property type="entry name" value="Pili subunits"/>
    <property type="match status" value="1"/>
</dbReference>
<organism evidence="2 3">
    <name type="scientific">Gimesia maris</name>
    <dbReference type="NCBI Taxonomy" id="122"/>
    <lineage>
        <taxon>Bacteria</taxon>
        <taxon>Pseudomonadati</taxon>
        <taxon>Planctomycetota</taxon>
        <taxon>Planctomycetia</taxon>
        <taxon>Planctomycetales</taxon>
        <taxon>Planctomycetaceae</taxon>
        <taxon>Gimesia</taxon>
    </lineage>
</organism>
<protein>
    <submittedName>
        <fullName evidence="2">Prepilin-type cleavage/methylation domain-containing protein</fullName>
    </submittedName>
</protein>
<accession>A0A3D3R1U6</accession>
<proteinExistence type="predicted"/>
<gene>
    <name evidence="2" type="ORF">DIT97_07110</name>
</gene>
<name>A0A3D3R1U6_9PLAN</name>
<dbReference type="Proteomes" id="UP000263642">
    <property type="component" value="Unassembled WGS sequence"/>
</dbReference>
<feature type="domain" description="DUF1559" evidence="1">
    <location>
        <begin position="33"/>
        <end position="291"/>
    </location>
</feature>
<dbReference type="EMBL" id="DQAY01000045">
    <property type="protein sequence ID" value="HCO22824.1"/>
    <property type="molecule type" value="Genomic_DNA"/>
</dbReference>
<reference evidence="2 3" key="1">
    <citation type="journal article" date="2018" name="Nat. Biotechnol.">
        <title>A standardized bacterial taxonomy based on genome phylogeny substantially revises the tree of life.</title>
        <authorList>
            <person name="Parks D.H."/>
            <person name="Chuvochina M."/>
            <person name="Waite D.W."/>
            <person name="Rinke C."/>
            <person name="Skarshewski A."/>
            <person name="Chaumeil P.A."/>
            <person name="Hugenholtz P."/>
        </authorList>
    </citation>
    <scope>NUCLEOTIDE SEQUENCE [LARGE SCALE GENOMIC DNA]</scope>
    <source>
        <strain evidence="2">UBA9375</strain>
    </source>
</reference>
<evidence type="ECO:0000313" key="3">
    <source>
        <dbReference type="Proteomes" id="UP000263642"/>
    </source>
</evidence>
<sequence>MSASRKRGFTLIELLVVIAIIAILIALLLPAVQQAREAARRSTCKNNLKQIGIALHNYHDTHVTFPYGHMEVQPGNYNPSSPYGTHLWRDTWAHQILPFVDQAPLYNKYSASTATHVHLVTDPAIYKAVVPIYLCPSDPSTPGNADSAGRSQGSYIGSAGNVSVTTGANLNGIFSENSKTKIRDLKDGSSNTIMVSEIIIRGNAATTTYWGCPGCYGIGGAHGEMTFSTREVPNTPVPDQNYACKSTSWPNAPCVVNTGTKYNFARSYHVGGVHALLADGAVRFISSNIDRPTFQHLGDKQDGQVLGEF</sequence>
<dbReference type="InterPro" id="IPR027558">
    <property type="entry name" value="Pre_pil_HX9DG_C"/>
</dbReference>
<dbReference type="RefSeq" id="WP_154931349.1">
    <property type="nucleotide sequence ID" value="NZ_CAXBMG010000065.1"/>
</dbReference>
<dbReference type="PROSITE" id="PS00409">
    <property type="entry name" value="PROKAR_NTER_METHYL"/>
    <property type="match status" value="1"/>
</dbReference>
<evidence type="ECO:0000313" key="2">
    <source>
        <dbReference type="EMBL" id="HCO22824.1"/>
    </source>
</evidence>
<dbReference type="PANTHER" id="PTHR30093:SF2">
    <property type="entry name" value="TYPE II SECRETION SYSTEM PROTEIN H"/>
    <property type="match status" value="1"/>
</dbReference>
<dbReference type="NCBIfam" id="TIGR04294">
    <property type="entry name" value="pre_pil_HX9DG"/>
    <property type="match status" value="1"/>
</dbReference>
<comment type="caution">
    <text evidence="2">The sequence shown here is derived from an EMBL/GenBank/DDBJ whole genome shotgun (WGS) entry which is preliminary data.</text>
</comment>